<dbReference type="OrthoDB" id="1711086at2"/>
<comment type="caution">
    <text evidence="2">The sequence shown here is derived from an EMBL/GenBank/DDBJ whole genome shotgun (WGS) entry which is preliminary data.</text>
</comment>
<dbReference type="RefSeq" id="WP_109730159.1">
    <property type="nucleotide sequence ID" value="NZ_BAAACK010000006.1"/>
</dbReference>
<proteinExistence type="predicted"/>
<feature type="compositionally biased region" description="Basic residues" evidence="1">
    <location>
        <begin position="1"/>
        <end position="11"/>
    </location>
</feature>
<name>A0A2Y9C4L6_9FIRM</name>
<accession>A0A2Y9C4L6</accession>
<dbReference type="Pfam" id="PF20069">
    <property type="entry name" value="DUF6465"/>
    <property type="match status" value="1"/>
</dbReference>
<evidence type="ECO:0000313" key="3">
    <source>
        <dbReference type="Proteomes" id="UP000245845"/>
    </source>
</evidence>
<protein>
    <submittedName>
        <fullName evidence="2">Uncharacterized protein</fullName>
    </submittedName>
</protein>
<gene>
    <name evidence="2" type="ORF">A8806_102317</name>
</gene>
<evidence type="ECO:0000256" key="1">
    <source>
        <dbReference type="SAM" id="MobiDB-lite"/>
    </source>
</evidence>
<feature type="region of interest" description="Disordered" evidence="1">
    <location>
        <begin position="1"/>
        <end position="35"/>
    </location>
</feature>
<dbReference type="Proteomes" id="UP000245845">
    <property type="component" value="Unassembled WGS sequence"/>
</dbReference>
<dbReference type="InterPro" id="IPR046313">
    <property type="entry name" value="DUF6465"/>
</dbReference>
<dbReference type="AlphaFoldDB" id="A0A2Y9C4L6"/>
<organism evidence="2 3">
    <name type="scientific">Faecalicatena orotica</name>
    <dbReference type="NCBI Taxonomy" id="1544"/>
    <lineage>
        <taxon>Bacteria</taxon>
        <taxon>Bacillati</taxon>
        <taxon>Bacillota</taxon>
        <taxon>Clostridia</taxon>
        <taxon>Lachnospirales</taxon>
        <taxon>Lachnospiraceae</taxon>
        <taxon>Faecalicatena</taxon>
    </lineage>
</organism>
<keyword evidence="3" id="KW-1185">Reference proteome</keyword>
<sequence>MSKRIDKKKLKRQSDVTSGNAGATLAAPVSEPAPSVNPKACMQTDFFIQYQNQEYLEREIIDKIREKCKAEGTELSAAGKLCVYLKPEEGKAYYTYGDISGFVEA</sequence>
<dbReference type="EMBL" id="QGDL01000002">
    <property type="protein sequence ID" value="PWJ31460.1"/>
    <property type="molecule type" value="Genomic_DNA"/>
</dbReference>
<evidence type="ECO:0000313" key="2">
    <source>
        <dbReference type="EMBL" id="PWJ31460.1"/>
    </source>
</evidence>
<reference evidence="2 3" key="1">
    <citation type="submission" date="2018-05" db="EMBL/GenBank/DDBJ databases">
        <title>The Hungate 1000. A catalogue of reference genomes from the rumen microbiome.</title>
        <authorList>
            <person name="Kelly W."/>
        </authorList>
    </citation>
    <scope>NUCLEOTIDE SEQUENCE [LARGE SCALE GENOMIC DNA]</scope>
    <source>
        <strain evidence="2 3">NLAE-zl-C242</strain>
    </source>
</reference>